<keyword evidence="9" id="KW-1185">Reference proteome</keyword>
<keyword evidence="6" id="KW-0010">Activator</keyword>
<protein>
    <recommendedName>
        <fullName evidence="6">Mediator of RNA polymerase II transcription subunit 6</fullName>
    </recommendedName>
    <alternativeName>
        <fullName evidence="6">Mediator complex subunit 6</fullName>
    </alternativeName>
</protein>
<comment type="subcellular location">
    <subcellularLocation>
        <location evidence="1 6">Nucleus</location>
    </subcellularLocation>
</comment>
<gene>
    <name evidence="6" type="primary">MED6</name>
    <name evidence="8" type="ORF">QBZ16_002306</name>
</gene>
<comment type="similarity">
    <text evidence="2 6">Belongs to the Mediator complex subunit 6 family.</text>
</comment>
<reference evidence="8" key="1">
    <citation type="submission" date="2021-01" db="EMBL/GenBank/DDBJ databases">
        <authorList>
            <person name="Eckstrom K.M.E."/>
        </authorList>
    </citation>
    <scope>NUCLEOTIDE SEQUENCE</scope>
    <source>
        <strain evidence="8">UVCC 0001</strain>
    </source>
</reference>
<dbReference type="InterPro" id="IPR007018">
    <property type="entry name" value="Mediator_Med6"/>
</dbReference>
<proteinExistence type="inferred from homology"/>
<dbReference type="Pfam" id="PF04934">
    <property type="entry name" value="Med6"/>
    <property type="match status" value="1"/>
</dbReference>
<dbReference type="GO" id="GO:0006357">
    <property type="term" value="P:regulation of transcription by RNA polymerase II"/>
    <property type="evidence" value="ECO:0007669"/>
    <property type="project" value="InterPro"/>
</dbReference>
<keyword evidence="5 6" id="KW-0539">Nucleus</keyword>
<comment type="caution">
    <text evidence="8">The sequence shown here is derived from an EMBL/GenBank/DDBJ whole genome shotgun (WGS) entry which is preliminary data.</text>
</comment>
<evidence type="ECO:0000256" key="7">
    <source>
        <dbReference type="SAM" id="MobiDB-lite"/>
    </source>
</evidence>
<evidence type="ECO:0000256" key="1">
    <source>
        <dbReference type="ARBA" id="ARBA00004123"/>
    </source>
</evidence>
<dbReference type="EMBL" id="JASFZW010000002">
    <property type="protein sequence ID" value="KAK2079911.1"/>
    <property type="molecule type" value="Genomic_DNA"/>
</dbReference>
<sequence>MEVGADLAHTSWRDDLWVQAFGLSPLNVLDYFALSPFYDRTCLNEQAKLKGLTPKQLAILAPGIEYALRDAQPPHLFVISRQHRPSPAAPETLQAFFYVLDGTVYQAPSLYTAISSRSQRCRFSLQAAFAAMQQDLHPLHVAATDTEDGEGTKEDATDASANRGEDPAVHPLAPETIARVDAAFRTALAQHPLPVAKKLWERAALSEGAPAAAPAGAAVPEAPPGARSREVEASHMGSKQLSVAQ</sequence>
<name>A0AAD9IK38_PROWI</name>
<keyword evidence="3 6" id="KW-0805">Transcription regulation</keyword>
<feature type="compositionally biased region" description="Low complexity" evidence="7">
    <location>
        <begin position="206"/>
        <end position="226"/>
    </location>
</feature>
<dbReference type="Gene3D" id="3.10.450.580">
    <property type="entry name" value="Mediator complex, subunit Med6"/>
    <property type="match status" value="1"/>
</dbReference>
<comment type="subunit">
    <text evidence="6">Component of the Mediator complex.</text>
</comment>
<keyword evidence="4 6" id="KW-0804">Transcription</keyword>
<evidence type="ECO:0000256" key="5">
    <source>
        <dbReference type="ARBA" id="ARBA00023242"/>
    </source>
</evidence>
<dbReference type="Proteomes" id="UP001255856">
    <property type="component" value="Unassembled WGS sequence"/>
</dbReference>
<evidence type="ECO:0000313" key="9">
    <source>
        <dbReference type="Proteomes" id="UP001255856"/>
    </source>
</evidence>
<dbReference type="GO" id="GO:0003712">
    <property type="term" value="F:transcription coregulator activity"/>
    <property type="evidence" value="ECO:0007669"/>
    <property type="project" value="InterPro"/>
</dbReference>
<evidence type="ECO:0000313" key="8">
    <source>
        <dbReference type="EMBL" id="KAK2079911.1"/>
    </source>
</evidence>
<feature type="region of interest" description="Disordered" evidence="7">
    <location>
        <begin position="143"/>
        <end position="173"/>
    </location>
</feature>
<feature type="region of interest" description="Disordered" evidence="7">
    <location>
        <begin position="206"/>
        <end position="245"/>
    </location>
</feature>
<evidence type="ECO:0000256" key="3">
    <source>
        <dbReference type="ARBA" id="ARBA00023015"/>
    </source>
</evidence>
<evidence type="ECO:0000256" key="6">
    <source>
        <dbReference type="RuleBase" id="RU364143"/>
    </source>
</evidence>
<dbReference type="InterPro" id="IPR038566">
    <property type="entry name" value="Mediator_Med6_sf"/>
</dbReference>
<dbReference type="AlphaFoldDB" id="A0AAD9IK38"/>
<dbReference type="GO" id="GO:0016592">
    <property type="term" value="C:mediator complex"/>
    <property type="evidence" value="ECO:0007669"/>
    <property type="project" value="InterPro"/>
</dbReference>
<dbReference type="PANTHER" id="PTHR13104">
    <property type="entry name" value="MED-6-RELATED"/>
    <property type="match status" value="1"/>
</dbReference>
<evidence type="ECO:0000256" key="4">
    <source>
        <dbReference type="ARBA" id="ARBA00023163"/>
    </source>
</evidence>
<organism evidence="8 9">
    <name type="scientific">Prototheca wickerhamii</name>
    <dbReference type="NCBI Taxonomy" id="3111"/>
    <lineage>
        <taxon>Eukaryota</taxon>
        <taxon>Viridiplantae</taxon>
        <taxon>Chlorophyta</taxon>
        <taxon>core chlorophytes</taxon>
        <taxon>Trebouxiophyceae</taxon>
        <taxon>Chlorellales</taxon>
        <taxon>Chlorellaceae</taxon>
        <taxon>Prototheca</taxon>
    </lineage>
</organism>
<comment type="function">
    <text evidence="6">Component of the Mediator complex, a coactivator involved in the regulated transcription of nearly all RNA polymerase II-dependent genes. Mediator functions as a bridge to convey information from gene-specific regulatory proteins to the basal RNA polymerase II transcription machinery. Mediator is recruited to promoters by direct interactions with regulatory proteins and serves as a scaffold for the assembly of a functional preinitiation complex with RNA polymerase II and the general transcription factors.</text>
</comment>
<accession>A0AAD9IK38</accession>
<evidence type="ECO:0000256" key="2">
    <source>
        <dbReference type="ARBA" id="ARBA00007526"/>
    </source>
</evidence>